<dbReference type="KEGG" id="taz:TREAZ_0022"/>
<feature type="site" description="May be important for catalysis" evidence="7">
    <location>
        <position position="242"/>
    </location>
</feature>
<evidence type="ECO:0000256" key="2">
    <source>
        <dbReference type="ARBA" id="ARBA00007951"/>
    </source>
</evidence>
<dbReference type="GO" id="GO:0005764">
    <property type="term" value="C:lysosome"/>
    <property type="evidence" value="ECO:0007669"/>
    <property type="project" value="TreeGrafter"/>
</dbReference>
<keyword evidence="6 9" id="KW-0326">Glycosidase</keyword>
<dbReference type="eggNOG" id="COG3669">
    <property type="taxonomic scope" value="Bacteria"/>
</dbReference>
<evidence type="ECO:0000256" key="6">
    <source>
        <dbReference type="ARBA" id="ARBA00023295"/>
    </source>
</evidence>
<evidence type="ECO:0000313" key="10">
    <source>
        <dbReference type="Proteomes" id="UP000009222"/>
    </source>
</evidence>
<reference evidence="10" key="1">
    <citation type="submission" date="2009-12" db="EMBL/GenBank/DDBJ databases">
        <title>Complete sequence of Treponema azotonutricium strain ZAS-9.</title>
        <authorList>
            <person name="Tetu S.G."/>
            <person name="Matson E."/>
            <person name="Ren Q."/>
            <person name="Seshadri R."/>
            <person name="Elbourne L."/>
            <person name="Hassan K.A."/>
            <person name="Durkin A."/>
            <person name="Radune D."/>
            <person name="Mohamoud Y."/>
            <person name="Shay R."/>
            <person name="Jin S."/>
            <person name="Zhang X."/>
            <person name="Lucey K."/>
            <person name="Ballor N.R."/>
            <person name="Ottesen E."/>
            <person name="Rosenthal R."/>
            <person name="Allen A."/>
            <person name="Leadbetter J.R."/>
            <person name="Paulsen I.T."/>
        </authorList>
    </citation>
    <scope>NUCLEOTIDE SEQUENCE [LARGE SCALE GENOMIC DNA]</scope>
    <source>
        <strain evidence="10">ATCC BAA-888 / DSM 13862 / ZAS-9</strain>
    </source>
</reference>
<evidence type="ECO:0000256" key="7">
    <source>
        <dbReference type="PIRSR" id="PIRSR001092-1"/>
    </source>
</evidence>
<dbReference type="STRING" id="545695.TREAZ_0022"/>
<evidence type="ECO:0000256" key="1">
    <source>
        <dbReference type="ARBA" id="ARBA00004071"/>
    </source>
</evidence>
<keyword evidence="5 9" id="KW-0378">Hydrolase</keyword>
<organism evidence="9 10">
    <name type="scientific">Leadbettera azotonutricia (strain ATCC BAA-888 / DSM 13862 / ZAS-9)</name>
    <name type="common">Treponema azotonutricium</name>
    <dbReference type="NCBI Taxonomy" id="545695"/>
    <lineage>
        <taxon>Bacteria</taxon>
        <taxon>Pseudomonadati</taxon>
        <taxon>Spirochaetota</taxon>
        <taxon>Spirochaetia</taxon>
        <taxon>Spirochaetales</taxon>
        <taxon>Breznakiellaceae</taxon>
        <taxon>Leadbettera</taxon>
    </lineage>
</organism>
<dbReference type="SMART" id="SM00812">
    <property type="entry name" value="Alpha_L_fucos"/>
    <property type="match status" value="1"/>
</dbReference>
<evidence type="ECO:0000259" key="8">
    <source>
        <dbReference type="Pfam" id="PF01120"/>
    </source>
</evidence>
<comment type="similarity">
    <text evidence="2">Belongs to the glycosyl hydrolase 29 family.</text>
</comment>
<dbReference type="PANTHER" id="PTHR10030:SF37">
    <property type="entry name" value="ALPHA-L-FUCOSIDASE-RELATED"/>
    <property type="match status" value="1"/>
</dbReference>
<dbReference type="PRINTS" id="PR00741">
    <property type="entry name" value="GLHYDRLASE29"/>
</dbReference>
<evidence type="ECO:0000256" key="4">
    <source>
        <dbReference type="ARBA" id="ARBA00022729"/>
    </source>
</evidence>
<proteinExistence type="inferred from homology"/>
<sequence length="431" mass="48752">MAKLLSKPEYEASTAKSRDKRMAWWREARFGMFVHFGLYTVLGRHEWAMAIENWPVQEYEKLADKFLPKPGAPKEWARLAKAAGMKYMVLTTRHHEGFSLWDSKANPYNSVNYGPKRDIVKEFVEACREQGLRIGFYSSCMDWHHPDGGAAAYDSAARKRFNDYIYALNEELLTQYGKIDILWYDVPEPMNNWEGWNSLEMNQRLRKLQPGLIIDNRSRLDEDFGTPEEHVTAEKDRDWEACMTFNGLSWGYVDAAQVEPYSYNAQRILRMLATCAHGGGNLLLNIGPAPDGSVPPEAIGPLATVGKWLAKYGECAYGKMNKVTETWGYGSGICSVSIKGNTAYLWNWIWSKSGDFVVGGFTTKLKSAKILGTGASLKFTQEKYRIIFSGVPKEPQDKIAGVAVIALEFEGKPKYVRFAARPPLNQGKIFS</sequence>
<dbReference type="InParanoid" id="F5YG56"/>
<dbReference type="GO" id="GO:0004560">
    <property type="term" value="F:alpha-L-fucosidase activity"/>
    <property type="evidence" value="ECO:0007669"/>
    <property type="project" value="UniProtKB-EC"/>
</dbReference>
<accession>F5YG56</accession>
<feature type="domain" description="Glycoside hydrolase family 29 N-terminal" evidence="8">
    <location>
        <begin position="6"/>
        <end position="314"/>
    </location>
</feature>
<protein>
    <recommendedName>
        <fullName evidence="3">alpha-L-fucosidase</fullName>
        <ecNumber evidence="3">3.2.1.51</ecNumber>
    </recommendedName>
</protein>
<dbReference type="Pfam" id="PF01120">
    <property type="entry name" value="Alpha_L_fucos"/>
    <property type="match status" value="1"/>
</dbReference>
<keyword evidence="4" id="KW-0732">Signal</keyword>
<dbReference type="GO" id="GO:0016139">
    <property type="term" value="P:glycoside catabolic process"/>
    <property type="evidence" value="ECO:0007669"/>
    <property type="project" value="TreeGrafter"/>
</dbReference>
<dbReference type="EC" id="3.2.1.51" evidence="3"/>
<reference evidence="9 10" key="2">
    <citation type="journal article" date="2011" name="ISME J.">
        <title>RNA-seq reveals cooperative metabolic interactions between two termite-gut spirochete species in co-culture.</title>
        <authorList>
            <person name="Rosenthal A.Z."/>
            <person name="Matson E.G."/>
            <person name="Eldar A."/>
            <person name="Leadbetter J.R."/>
        </authorList>
    </citation>
    <scope>NUCLEOTIDE SEQUENCE [LARGE SCALE GENOMIC DNA]</scope>
    <source>
        <strain evidence="10">ATCC BAA-888 / DSM 13862 / ZAS-9</strain>
    </source>
</reference>
<evidence type="ECO:0000313" key="9">
    <source>
        <dbReference type="EMBL" id="AEF80605.1"/>
    </source>
</evidence>
<dbReference type="RefSeq" id="WP_015711897.1">
    <property type="nucleotide sequence ID" value="NC_015577.1"/>
</dbReference>
<evidence type="ECO:0000256" key="3">
    <source>
        <dbReference type="ARBA" id="ARBA00012662"/>
    </source>
</evidence>
<keyword evidence="10" id="KW-1185">Reference proteome</keyword>
<name>F5YG56_LEAAZ</name>
<dbReference type="AlphaFoldDB" id="F5YG56"/>
<dbReference type="OrthoDB" id="107551at2"/>
<dbReference type="Gene3D" id="3.20.20.80">
    <property type="entry name" value="Glycosidases"/>
    <property type="match status" value="1"/>
</dbReference>
<dbReference type="PIRSF" id="PIRSF001092">
    <property type="entry name" value="Alpha-L-fucosidase"/>
    <property type="match status" value="1"/>
</dbReference>
<dbReference type="InterPro" id="IPR017853">
    <property type="entry name" value="GH"/>
</dbReference>
<dbReference type="Proteomes" id="UP000009222">
    <property type="component" value="Chromosome"/>
</dbReference>
<dbReference type="GO" id="GO:0006004">
    <property type="term" value="P:fucose metabolic process"/>
    <property type="evidence" value="ECO:0007669"/>
    <property type="project" value="InterPro"/>
</dbReference>
<dbReference type="InterPro" id="IPR000933">
    <property type="entry name" value="Glyco_hydro_29"/>
</dbReference>
<evidence type="ECO:0000256" key="5">
    <source>
        <dbReference type="ARBA" id="ARBA00022801"/>
    </source>
</evidence>
<dbReference type="InterPro" id="IPR057739">
    <property type="entry name" value="Glyco_hydro_29_N"/>
</dbReference>
<dbReference type="PANTHER" id="PTHR10030">
    <property type="entry name" value="ALPHA-L-FUCOSIDASE"/>
    <property type="match status" value="1"/>
</dbReference>
<dbReference type="EMBL" id="CP001841">
    <property type="protein sequence ID" value="AEF80605.1"/>
    <property type="molecule type" value="Genomic_DNA"/>
</dbReference>
<dbReference type="SUPFAM" id="SSF51445">
    <property type="entry name" value="(Trans)glycosidases"/>
    <property type="match status" value="1"/>
</dbReference>
<dbReference type="HOGENOM" id="CLU_002934_0_0_12"/>
<gene>
    <name evidence="9" type="ordered locus">TREAZ_0022</name>
</gene>
<dbReference type="InterPro" id="IPR016286">
    <property type="entry name" value="FUC_metazoa-typ"/>
</dbReference>
<comment type="function">
    <text evidence="1">Alpha-L-fucosidase is responsible for hydrolyzing the alpha-1,6-linked fucose joined to the reducing-end N-acetylglucosamine of the carbohydrate moieties of glycoproteins.</text>
</comment>